<sequence>MQFSSFLFATLALALTSVWAQDATSDDKPTCLRICRDDPVTCQAGWVSKQIGAEDEDPCWTCCKE</sequence>
<keyword evidence="3" id="KW-1185">Reference proteome</keyword>
<reference evidence="2 3" key="1">
    <citation type="journal article" date="2016" name="Sci. Rep.">
        <title>Penicillium arizonense, a new, genome sequenced fungal species, reveals a high chemical diversity in secreted metabolites.</title>
        <authorList>
            <person name="Grijseels S."/>
            <person name="Nielsen J.C."/>
            <person name="Randelovic M."/>
            <person name="Nielsen J."/>
            <person name="Nielsen K.F."/>
            <person name="Workman M."/>
            <person name="Frisvad J.C."/>
        </authorList>
    </citation>
    <scope>NUCLEOTIDE SEQUENCE [LARGE SCALE GENOMIC DNA]</scope>
    <source>
        <strain evidence="2 3">CBS 141311</strain>
    </source>
</reference>
<dbReference type="GeneID" id="34577226"/>
<dbReference type="OrthoDB" id="4341480at2759"/>
<feature type="signal peptide" evidence="1">
    <location>
        <begin position="1"/>
        <end position="20"/>
    </location>
</feature>
<organism evidence="2 3">
    <name type="scientific">Penicillium arizonense</name>
    <dbReference type="NCBI Taxonomy" id="1835702"/>
    <lineage>
        <taxon>Eukaryota</taxon>
        <taxon>Fungi</taxon>
        <taxon>Dikarya</taxon>
        <taxon>Ascomycota</taxon>
        <taxon>Pezizomycotina</taxon>
        <taxon>Eurotiomycetes</taxon>
        <taxon>Eurotiomycetidae</taxon>
        <taxon>Eurotiales</taxon>
        <taxon>Aspergillaceae</taxon>
        <taxon>Penicillium</taxon>
    </lineage>
</organism>
<name>A0A1F5LGE8_PENAI</name>
<dbReference type="EMBL" id="LXJU01000011">
    <property type="protein sequence ID" value="OGE52021.1"/>
    <property type="molecule type" value="Genomic_DNA"/>
</dbReference>
<protein>
    <submittedName>
        <fullName evidence="2">Uncharacterized protein</fullName>
    </submittedName>
</protein>
<dbReference type="AlphaFoldDB" id="A0A1F5LGE8"/>
<evidence type="ECO:0000313" key="3">
    <source>
        <dbReference type="Proteomes" id="UP000177622"/>
    </source>
</evidence>
<comment type="caution">
    <text evidence="2">The sequence shown here is derived from an EMBL/GenBank/DDBJ whole genome shotgun (WGS) entry which is preliminary data.</text>
</comment>
<evidence type="ECO:0000256" key="1">
    <source>
        <dbReference type="SAM" id="SignalP"/>
    </source>
</evidence>
<keyword evidence="1" id="KW-0732">Signal</keyword>
<dbReference type="Proteomes" id="UP000177622">
    <property type="component" value="Unassembled WGS sequence"/>
</dbReference>
<gene>
    <name evidence="2" type="ORF">PENARI_c011G01156</name>
</gene>
<evidence type="ECO:0000313" key="2">
    <source>
        <dbReference type="EMBL" id="OGE52021.1"/>
    </source>
</evidence>
<accession>A0A1F5LGE8</accession>
<proteinExistence type="predicted"/>
<dbReference type="RefSeq" id="XP_022487463.1">
    <property type="nucleotide sequence ID" value="XM_022632492.1"/>
</dbReference>
<feature type="chain" id="PRO_5009519556" evidence="1">
    <location>
        <begin position="21"/>
        <end position="65"/>
    </location>
</feature>